<keyword evidence="2" id="KW-1185">Reference proteome</keyword>
<organism evidence="1 2">
    <name type="scientific">Scyliorhinus torazame</name>
    <name type="common">Cloudy catshark</name>
    <name type="synonym">Catulus torazame</name>
    <dbReference type="NCBI Taxonomy" id="75743"/>
    <lineage>
        <taxon>Eukaryota</taxon>
        <taxon>Metazoa</taxon>
        <taxon>Chordata</taxon>
        <taxon>Craniata</taxon>
        <taxon>Vertebrata</taxon>
        <taxon>Chondrichthyes</taxon>
        <taxon>Elasmobranchii</taxon>
        <taxon>Galeomorphii</taxon>
        <taxon>Galeoidea</taxon>
        <taxon>Carcharhiniformes</taxon>
        <taxon>Scyliorhinidae</taxon>
        <taxon>Scyliorhinus</taxon>
    </lineage>
</organism>
<accession>A0A401NZ32</accession>
<evidence type="ECO:0000313" key="1">
    <source>
        <dbReference type="EMBL" id="GCB66114.1"/>
    </source>
</evidence>
<gene>
    <name evidence="1" type="ORF">scyTo_0000553</name>
</gene>
<name>A0A401NZ32_SCYTO</name>
<reference evidence="1 2" key="1">
    <citation type="journal article" date="2018" name="Nat. Ecol. Evol.">
        <title>Shark genomes provide insights into elasmobranch evolution and the origin of vertebrates.</title>
        <authorList>
            <person name="Hara Y"/>
            <person name="Yamaguchi K"/>
            <person name="Onimaru K"/>
            <person name="Kadota M"/>
            <person name="Koyanagi M"/>
            <person name="Keeley SD"/>
            <person name="Tatsumi K"/>
            <person name="Tanaka K"/>
            <person name="Motone F"/>
            <person name="Kageyama Y"/>
            <person name="Nozu R"/>
            <person name="Adachi N"/>
            <person name="Nishimura O"/>
            <person name="Nakagawa R"/>
            <person name="Tanegashima C"/>
            <person name="Kiyatake I"/>
            <person name="Matsumoto R"/>
            <person name="Murakumo K"/>
            <person name="Nishida K"/>
            <person name="Terakita A"/>
            <person name="Kuratani S"/>
            <person name="Sato K"/>
            <person name="Hyodo S Kuraku.S."/>
        </authorList>
    </citation>
    <scope>NUCLEOTIDE SEQUENCE [LARGE SCALE GENOMIC DNA]</scope>
</reference>
<protein>
    <submittedName>
        <fullName evidence="1">Uncharacterized protein</fullName>
    </submittedName>
</protein>
<sequence length="97" mass="11089">MRVIIQLHQCNLTNTLTAGSQIQMKYQQTLICIGFPRTRLEGRTHALIDVPMIQSSVKWLLATRVNKRLEGFLIKTKVTRLRLNVNQTGRAVRCEVG</sequence>
<dbReference type="AlphaFoldDB" id="A0A401NZ32"/>
<comment type="caution">
    <text evidence="1">The sequence shown here is derived from an EMBL/GenBank/DDBJ whole genome shotgun (WGS) entry which is preliminary data.</text>
</comment>
<proteinExistence type="predicted"/>
<evidence type="ECO:0000313" key="2">
    <source>
        <dbReference type="Proteomes" id="UP000288216"/>
    </source>
</evidence>
<dbReference type="EMBL" id="BFAA01000099">
    <property type="protein sequence ID" value="GCB66114.1"/>
    <property type="molecule type" value="Genomic_DNA"/>
</dbReference>
<dbReference type="Proteomes" id="UP000288216">
    <property type="component" value="Unassembled WGS sequence"/>
</dbReference>